<dbReference type="Pfam" id="PF03114">
    <property type="entry name" value="BAR"/>
    <property type="match status" value="1"/>
</dbReference>
<dbReference type="AlphaFoldDB" id="A0A0X3PAI6"/>
<proteinExistence type="predicted"/>
<dbReference type="SUPFAM" id="SSF103657">
    <property type="entry name" value="BAR/IMD domain-like"/>
    <property type="match status" value="1"/>
</dbReference>
<gene>
    <name evidence="2" type="primary">SHLB1</name>
    <name evidence="2" type="ORF">TR131445</name>
</gene>
<name>A0A0X3PAI6_SCHSO</name>
<reference evidence="2" key="1">
    <citation type="submission" date="2016-01" db="EMBL/GenBank/DDBJ databases">
        <title>Reference transcriptome for the parasite Schistocephalus solidus: insights into the molecular evolution of parasitism.</title>
        <authorList>
            <person name="Hebert F.O."/>
            <person name="Grambauer S."/>
            <person name="Barber I."/>
            <person name="Landry C.R."/>
            <person name="Aubin-Horth N."/>
        </authorList>
    </citation>
    <scope>NUCLEOTIDE SEQUENCE</scope>
</reference>
<protein>
    <submittedName>
        <fullName evidence="2">Endophilin-B1</fullName>
    </submittedName>
</protein>
<sequence length="254" mass="28789">MALDGLRKFVDTTSTAFNRAVQFTGEAAGSYAKTVYDNELQMLMDAADKTHRTCEKLQNGITSWLNTNPIDRVQEKVLEKMDAKKTQKLTTSELFGQLQQSLAQDLPGTNLSIALSQYGIAEVEIGQAERQLATDIQKNILTITKDYLTGIWPDIQRNRRSMEAARLDYDAVCQKRSRCTDLTKQRALDAEKENKKAKLDEQIEFTRAVLKQATGVQDKLTSGLKEMAATQMRFYTICLDQMKMLTEKLENPKF</sequence>
<dbReference type="Gene3D" id="1.20.1270.60">
    <property type="entry name" value="Arfaptin homology (AH) domain/BAR domain"/>
    <property type="match status" value="1"/>
</dbReference>
<dbReference type="InterPro" id="IPR027267">
    <property type="entry name" value="AH/BAR_dom_sf"/>
</dbReference>
<evidence type="ECO:0000259" key="1">
    <source>
        <dbReference type="PROSITE" id="PS51021"/>
    </source>
</evidence>
<evidence type="ECO:0000313" key="2">
    <source>
        <dbReference type="EMBL" id="JAP46947.1"/>
    </source>
</evidence>
<accession>A0A0X3PAI6</accession>
<dbReference type="SMART" id="SM00721">
    <property type="entry name" value="BAR"/>
    <property type="match status" value="1"/>
</dbReference>
<dbReference type="PROSITE" id="PS51021">
    <property type="entry name" value="BAR"/>
    <property type="match status" value="1"/>
</dbReference>
<organism evidence="2">
    <name type="scientific">Schistocephalus solidus</name>
    <name type="common">Tapeworm</name>
    <dbReference type="NCBI Taxonomy" id="70667"/>
    <lineage>
        <taxon>Eukaryota</taxon>
        <taxon>Metazoa</taxon>
        <taxon>Spiralia</taxon>
        <taxon>Lophotrochozoa</taxon>
        <taxon>Platyhelminthes</taxon>
        <taxon>Cestoda</taxon>
        <taxon>Eucestoda</taxon>
        <taxon>Diphyllobothriidea</taxon>
        <taxon>Diphyllobothriidae</taxon>
        <taxon>Schistocephalus</taxon>
    </lineage>
</organism>
<dbReference type="GO" id="GO:0005737">
    <property type="term" value="C:cytoplasm"/>
    <property type="evidence" value="ECO:0007669"/>
    <property type="project" value="InterPro"/>
</dbReference>
<dbReference type="InterPro" id="IPR004148">
    <property type="entry name" value="BAR_dom"/>
</dbReference>
<dbReference type="EMBL" id="GEEE01016278">
    <property type="protein sequence ID" value="JAP46947.1"/>
    <property type="molecule type" value="Transcribed_RNA"/>
</dbReference>
<feature type="domain" description="BAR" evidence="1">
    <location>
        <begin position="25"/>
        <end position="254"/>
    </location>
</feature>